<protein>
    <submittedName>
        <fullName evidence="2">Uncharacterized protein</fullName>
    </submittedName>
</protein>
<sequence>MPSVRRDLALPLSTPRPIAPGRHRRPRHQEAATPLSCPGRRLPCSSLSHPPKSNNVFTAAPYRRLPAARSSLGVPSWSPPLVAIFLLSVHGRTPRAVFTSPTASRTPTERRRKWPTSRRVMRRGPSRAAAAGPKLRSARGAGEHGCGGGAPGVALGSGEAEAG</sequence>
<dbReference type="AlphaFoldDB" id="A0A0A9GZT4"/>
<evidence type="ECO:0000256" key="1">
    <source>
        <dbReference type="SAM" id="MobiDB-lite"/>
    </source>
</evidence>
<dbReference type="EMBL" id="GBRH01167391">
    <property type="protein sequence ID" value="JAE30505.1"/>
    <property type="molecule type" value="Transcribed_RNA"/>
</dbReference>
<evidence type="ECO:0000313" key="2">
    <source>
        <dbReference type="EMBL" id="JAE30505.1"/>
    </source>
</evidence>
<proteinExistence type="predicted"/>
<accession>A0A0A9GZT4</accession>
<feature type="region of interest" description="Disordered" evidence="1">
    <location>
        <begin position="98"/>
        <end position="163"/>
    </location>
</feature>
<feature type="compositionally biased region" description="Low complexity" evidence="1">
    <location>
        <begin position="152"/>
        <end position="163"/>
    </location>
</feature>
<reference evidence="2" key="2">
    <citation type="journal article" date="2015" name="Data Brief">
        <title>Shoot transcriptome of the giant reed, Arundo donax.</title>
        <authorList>
            <person name="Barrero R.A."/>
            <person name="Guerrero F.D."/>
            <person name="Moolhuijzen P."/>
            <person name="Goolsby J.A."/>
            <person name="Tidwell J."/>
            <person name="Bellgard S.E."/>
            <person name="Bellgard M.I."/>
        </authorList>
    </citation>
    <scope>NUCLEOTIDE SEQUENCE</scope>
    <source>
        <tissue evidence="2">Shoot tissue taken approximately 20 cm above the soil surface</tissue>
    </source>
</reference>
<organism evidence="2">
    <name type="scientific">Arundo donax</name>
    <name type="common">Giant reed</name>
    <name type="synonym">Donax arundinaceus</name>
    <dbReference type="NCBI Taxonomy" id="35708"/>
    <lineage>
        <taxon>Eukaryota</taxon>
        <taxon>Viridiplantae</taxon>
        <taxon>Streptophyta</taxon>
        <taxon>Embryophyta</taxon>
        <taxon>Tracheophyta</taxon>
        <taxon>Spermatophyta</taxon>
        <taxon>Magnoliopsida</taxon>
        <taxon>Liliopsida</taxon>
        <taxon>Poales</taxon>
        <taxon>Poaceae</taxon>
        <taxon>PACMAD clade</taxon>
        <taxon>Arundinoideae</taxon>
        <taxon>Arundineae</taxon>
        <taxon>Arundo</taxon>
    </lineage>
</organism>
<reference evidence="2" key="1">
    <citation type="submission" date="2014-09" db="EMBL/GenBank/DDBJ databases">
        <authorList>
            <person name="Magalhaes I.L.F."/>
            <person name="Oliveira U."/>
            <person name="Santos F.R."/>
            <person name="Vidigal T.H.D.A."/>
            <person name="Brescovit A.D."/>
            <person name="Santos A.J."/>
        </authorList>
    </citation>
    <scope>NUCLEOTIDE SEQUENCE</scope>
    <source>
        <tissue evidence="2">Shoot tissue taken approximately 20 cm above the soil surface</tissue>
    </source>
</reference>
<name>A0A0A9GZT4_ARUDO</name>
<feature type="compositionally biased region" description="Basic residues" evidence="1">
    <location>
        <begin position="110"/>
        <end position="125"/>
    </location>
</feature>
<feature type="region of interest" description="Disordered" evidence="1">
    <location>
        <begin position="1"/>
        <end position="37"/>
    </location>
</feature>